<gene>
    <name evidence="3" type="ORF">GCM10022287_21180</name>
</gene>
<keyword evidence="1" id="KW-0328">Glycosyltransferase</keyword>
<dbReference type="Gene3D" id="3.40.50.2000">
    <property type="entry name" value="Glycogen Phosphorylase B"/>
    <property type="match status" value="2"/>
</dbReference>
<keyword evidence="2" id="KW-0808">Transferase</keyword>
<evidence type="ECO:0000256" key="1">
    <source>
        <dbReference type="ARBA" id="ARBA00022676"/>
    </source>
</evidence>
<dbReference type="PANTHER" id="PTHR12526">
    <property type="entry name" value="GLYCOSYLTRANSFERASE"/>
    <property type="match status" value="1"/>
</dbReference>
<reference evidence="4" key="1">
    <citation type="journal article" date="2019" name="Int. J. Syst. Evol. Microbiol.">
        <title>The Global Catalogue of Microorganisms (GCM) 10K type strain sequencing project: providing services to taxonomists for standard genome sequencing and annotation.</title>
        <authorList>
            <consortium name="The Broad Institute Genomics Platform"/>
            <consortium name="The Broad Institute Genome Sequencing Center for Infectious Disease"/>
            <person name="Wu L."/>
            <person name="Ma J."/>
        </authorList>
    </citation>
    <scope>NUCLEOTIDE SEQUENCE [LARGE SCALE GENOMIC DNA]</scope>
    <source>
        <strain evidence="4">JCM 17591</strain>
    </source>
</reference>
<keyword evidence="4" id="KW-1185">Reference proteome</keyword>
<evidence type="ECO:0000313" key="4">
    <source>
        <dbReference type="Proteomes" id="UP001501079"/>
    </source>
</evidence>
<protein>
    <recommendedName>
        <fullName evidence="5">Glycosyltransferase</fullName>
    </recommendedName>
</protein>
<evidence type="ECO:0000313" key="3">
    <source>
        <dbReference type="EMBL" id="GAA4175501.1"/>
    </source>
</evidence>
<dbReference type="Pfam" id="PF13692">
    <property type="entry name" value="Glyco_trans_1_4"/>
    <property type="match status" value="1"/>
</dbReference>
<name>A0ABP8A1A8_9MICO</name>
<evidence type="ECO:0000256" key="2">
    <source>
        <dbReference type="ARBA" id="ARBA00022679"/>
    </source>
</evidence>
<comment type="caution">
    <text evidence="3">The sequence shown here is derived from an EMBL/GenBank/DDBJ whole genome shotgun (WGS) entry which is preliminary data.</text>
</comment>
<accession>A0ABP8A1A8</accession>
<dbReference type="EMBL" id="BAABBW010000003">
    <property type="protein sequence ID" value="GAA4175501.1"/>
    <property type="molecule type" value="Genomic_DNA"/>
</dbReference>
<evidence type="ECO:0008006" key="5">
    <source>
        <dbReference type="Google" id="ProtNLM"/>
    </source>
</evidence>
<organism evidence="3 4">
    <name type="scientific">Gryllotalpicola koreensis</name>
    <dbReference type="NCBI Taxonomy" id="993086"/>
    <lineage>
        <taxon>Bacteria</taxon>
        <taxon>Bacillati</taxon>
        <taxon>Actinomycetota</taxon>
        <taxon>Actinomycetes</taxon>
        <taxon>Micrococcales</taxon>
        <taxon>Microbacteriaceae</taxon>
        <taxon>Gryllotalpicola</taxon>
    </lineage>
</organism>
<dbReference type="Proteomes" id="UP001501079">
    <property type="component" value="Unassembled WGS sequence"/>
</dbReference>
<proteinExistence type="predicted"/>
<dbReference type="PANTHER" id="PTHR12526:SF510">
    <property type="entry name" value="D-INOSITOL 3-PHOSPHATE GLYCOSYLTRANSFERASE"/>
    <property type="match status" value="1"/>
</dbReference>
<dbReference type="SUPFAM" id="SSF53756">
    <property type="entry name" value="UDP-Glycosyltransferase/glycogen phosphorylase"/>
    <property type="match status" value="1"/>
</dbReference>
<sequence>MVTCYRHPDYVRAVSLRDALDRGERFDDVVVVKNRSRGLRRYLEVTRQLWQLRRRRPDAYLVTFRGYEILPIVLALSGGRPVVFDEFVNAVEWFVYEHRKFREGSAPARVLRALFRRWSLRSVAVLTDTPSHAELSSRLMSIPRDHYRPVPVGTDEKTFAPRPRTRSSSDCLTVLYYGSMLPLHGLDHVLAAAVSLRDREDIDFELVGGDNETVQAVHRAVSAGARVRHRLWVDYERLPELFGECDLFLAGPFGDTVQSQRVITGKAYQFLCAGLPTVIGANHESRVVTDRVDALVVPQGSAEAIEEAILWAAEHREGLEAIGKAGRVLFEKRFSVDVIAAALDALPWSDEQGVDE</sequence>